<feature type="transmembrane region" description="Helical" evidence="5">
    <location>
        <begin position="457"/>
        <end position="481"/>
    </location>
</feature>
<feature type="transmembrane region" description="Helical" evidence="5">
    <location>
        <begin position="362"/>
        <end position="389"/>
    </location>
</feature>
<gene>
    <name evidence="6" type="ORF">AKO1_005686</name>
</gene>
<dbReference type="PANTHER" id="PTHR31652">
    <property type="entry name" value="LIMR FAMILY PROTEIN DDB_G0283707-RELATED"/>
    <property type="match status" value="1"/>
</dbReference>
<dbReference type="AlphaFoldDB" id="A0AAW2YIQ5"/>
<organism evidence="6 7">
    <name type="scientific">Acrasis kona</name>
    <dbReference type="NCBI Taxonomy" id="1008807"/>
    <lineage>
        <taxon>Eukaryota</taxon>
        <taxon>Discoba</taxon>
        <taxon>Heterolobosea</taxon>
        <taxon>Tetramitia</taxon>
        <taxon>Eutetramitia</taxon>
        <taxon>Acrasidae</taxon>
        <taxon>Acrasis</taxon>
    </lineage>
</organism>
<dbReference type="EMBL" id="JAOPGA020000108">
    <property type="protein sequence ID" value="KAL0476845.1"/>
    <property type="molecule type" value="Genomic_DNA"/>
</dbReference>
<dbReference type="Proteomes" id="UP001431209">
    <property type="component" value="Unassembled WGS sequence"/>
</dbReference>
<dbReference type="InterPro" id="IPR006876">
    <property type="entry name" value="LMBR1-like_membr_prot"/>
</dbReference>
<comment type="caution">
    <text evidence="6">The sequence shown here is derived from an EMBL/GenBank/DDBJ whole genome shotgun (WGS) entry which is preliminary data.</text>
</comment>
<dbReference type="GO" id="GO:0016020">
    <property type="term" value="C:membrane"/>
    <property type="evidence" value="ECO:0007669"/>
    <property type="project" value="UniProtKB-SubCell"/>
</dbReference>
<keyword evidence="3 5" id="KW-1133">Transmembrane helix</keyword>
<protein>
    <submittedName>
        <fullName evidence="6">Lipocalin-interacting membrane receptor</fullName>
    </submittedName>
</protein>
<keyword evidence="2 5" id="KW-0812">Transmembrane</keyword>
<keyword evidence="6" id="KW-0675">Receptor</keyword>
<keyword evidence="4 5" id="KW-0472">Membrane</keyword>
<sequence>MADLTVFSIILIILACVFPFFALAASIIYLCYYGSPDDSKLAWFPKGIVVLAFALAILSVFLLPLDIANARLGAGMTFGLGITWQVFYGVVCIFVILVIPFGIFYYEAEDPDKEGLAGIFYQCRWATLWEVIVLVIAIVAIGVSYYFLGIAEVPYTNITNDSYTASLDSAVIQCANCITDKDQILEVFVSIVVYVIACTSMVGYLVFVICGGWGLSALPVSCIKAFITKPKRVKGPEFATAKEKYKNRIEQLIEIGQKLQEAQDNGRVKPKDALLYNDFRDATYKIENDWKILHKSYFDLGGSVIFPFIQLLLGIVFACLSLLWFVQIICYMIVPPPPISIGPLYGFLNIAFAEMDGWTNNFPVFGCIFYLIMTFYLLCCCLAGTTLFSQVVPIVSVHPMKYKDTMMNSILFNTGVFLLCSISVNQFAEQAFAGYARTTALDTLFNSAIRNLKGIKWYFFSIPYAYLFFAGIGLVMTFICCRPRSEQEKNLDQVMARLKTME</sequence>
<feature type="transmembrane region" description="Helical" evidence="5">
    <location>
        <begin position="6"/>
        <end position="31"/>
    </location>
</feature>
<evidence type="ECO:0000256" key="1">
    <source>
        <dbReference type="ARBA" id="ARBA00004141"/>
    </source>
</evidence>
<dbReference type="Pfam" id="PF04791">
    <property type="entry name" value="LMBR1"/>
    <property type="match status" value="1"/>
</dbReference>
<evidence type="ECO:0000313" key="6">
    <source>
        <dbReference type="EMBL" id="KAL0476845.1"/>
    </source>
</evidence>
<evidence type="ECO:0000256" key="5">
    <source>
        <dbReference type="SAM" id="Phobius"/>
    </source>
</evidence>
<keyword evidence="7" id="KW-1185">Reference proteome</keyword>
<feature type="transmembrane region" description="Helical" evidence="5">
    <location>
        <begin position="43"/>
        <end position="65"/>
    </location>
</feature>
<evidence type="ECO:0000313" key="7">
    <source>
        <dbReference type="Proteomes" id="UP001431209"/>
    </source>
</evidence>
<evidence type="ECO:0000256" key="2">
    <source>
        <dbReference type="ARBA" id="ARBA00022692"/>
    </source>
</evidence>
<feature type="transmembrane region" description="Helical" evidence="5">
    <location>
        <begin position="410"/>
        <end position="428"/>
    </location>
</feature>
<evidence type="ECO:0000256" key="4">
    <source>
        <dbReference type="ARBA" id="ARBA00023136"/>
    </source>
</evidence>
<name>A0AAW2YIQ5_9EUKA</name>
<feature type="transmembrane region" description="Helical" evidence="5">
    <location>
        <begin position="85"/>
        <end position="106"/>
    </location>
</feature>
<accession>A0AAW2YIQ5</accession>
<evidence type="ECO:0000256" key="3">
    <source>
        <dbReference type="ARBA" id="ARBA00022989"/>
    </source>
</evidence>
<comment type="subcellular location">
    <subcellularLocation>
        <location evidence="1">Membrane</location>
        <topology evidence="1">Multi-pass membrane protein</topology>
    </subcellularLocation>
</comment>
<feature type="transmembrane region" description="Helical" evidence="5">
    <location>
        <begin position="304"/>
        <end position="334"/>
    </location>
</feature>
<feature type="transmembrane region" description="Helical" evidence="5">
    <location>
        <begin position="127"/>
        <end position="148"/>
    </location>
</feature>
<feature type="transmembrane region" description="Helical" evidence="5">
    <location>
        <begin position="191"/>
        <end position="215"/>
    </location>
</feature>
<dbReference type="PANTHER" id="PTHR31652:SF0">
    <property type="entry name" value="LIMR FAMILY PROTEIN DDB_G0283707-RELATED"/>
    <property type="match status" value="1"/>
</dbReference>
<proteinExistence type="predicted"/>
<reference evidence="6 7" key="1">
    <citation type="submission" date="2024-03" db="EMBL/GenBank/DDBJ databases">
        <title>The Acrasis kona genome and developmental transcriptomes reveal deep origins of eukaryotic multicellular pathways.</title>
        <authorList>
            <person name="Sheikh S."/>
            <person name="Fu C.-J."/>
            <person name="Brown M.W."/>
            <person name="Baldauf S.L."/>
        </authorList>
    </citation>
    <scope>NUCLEOTIDE SEQUENCE [LARGE SCALE GENOMIC DNA]</scope>
    <source>
        <strain evidence="6 7">ATCC MYA-3509</strain>
    </source>
</reference>